<reference evidence="2" key="1">
    <citation type="submission" date="2019-07" db="EMBL/GenBank/DDBJ databases">
        <authorList>
            <person name="Dittberner H."/>
        </authorList>
    </citation>
    <scope>NUCLEOTIDE SEQUENCE [LARGE SCALE GENOMIC DNA]</scope>
</reference>
<evidence type="ECO:0000313" key="3">
    <source>
        <dbReference type="Proteomes" id="UP000489600"/>
    </source>
</evidence>
<dbReference type="Proteomes" id="UP000489600">
    <property type="component" value="Unassembled WGS sequence"/>
</dbReference>
<dbReference type="AlphaFoldDB" id="A0A565BAP7"/>
<name>A0A565BAP7_9BRAS</name>
<feature type="region of interest" description="Disordered" evidence="1">
    <location>
        <begin position="1"/>
        <end position="26"/>
    </location>
</feature>
<organism evidence="2 3">
    <name type="scientific">Arabis nemorensis</name>
    <dbReference type="NCBI Taxonomy" id="586526"/>
    <lineage>
        <taxon>Eukaryota</taxon>
        <taxon>Viridiplantae</taxon>
        <taxon>Streptophyta</taxon>
        <taxon>Embryophyta</taxon>
        <taxon>Tracheophyta</taxon>
        <taxon>Spermatophyta</taxon>
        <taxon>Magnoliopsida</taxon>
        <taxon>eudicotyledons</taxon>
        <taxon>Gunneridae</taxon>
        <taxon>Pentapetalae</taxon>
        <taxon>rosids</taxon>
        <taxon>malvids</taxon>
        <taxon>Brassicales</taxon>
        <taxon>Brassicaceae</taxon>
        <taxon>Arabideae</taxon>
        <taxon>Arabis</taxon>
    </lineage>
</organism>
<gene>
    <name evidence="2" type="ORF">ANE_LOCUS9144</name>
</gene>
<dbReference type="EMBL" id="CABITT030000003">
    <property type="protein sequence ID" value="VVA98699.1"/>
    <property type="molecule type" value="Genomic_DNA"/>
</dbReference>
<dbReference type="OrthoDB" id="343092at2759"/>
<keyword evidence="3" id="KW-1185">Reference proteome</keyword>
<evidence type="ECO:0000256" key="1">
    <source>
        <dbReference type="SAM" id="MobiDB-lite"/>
    </source>
</evidence>
<proteinExistence type="predicted"/>
<protein>
    <submittedName>
        <fullName evidence="2">Uncharacterized protein</fullName>
    </submittedName>
</protein>
<comment type="caution">
    <text evidence="2">The sequence shown here is derived from an EMBL/GenBank/DDBJ whole genome shotgun (WGS) entry which is preliminary data.</text>
</comment>
<sequence length="109" mass="12350">MEDHILISEEEDQSTPLPSLSKRSRKDSISAILISNSDPTLQKQPPESSSAHLFVPDTYLSDDFSVIKCSFVSRAINSNRHNKFSGSFRKKDRLSVTNFRELETKESMS</sequence>
<accession>A0A565BAP7</accession>
<evidence type="ECO:0000313" key="2">
    <source>
        <dbReference type="EMBL" id="VVA98699.1"/>
    </source>
</evidence>